<reference evidence="2" key="1">
    <citation type="journal article" date="2018" name="Gigascience">
        <title>Genome assembly of the Pink Ipe (Handroanthus impetiginosus, Bignoniaceae), a highly valued, ecologically keystone Neotropical timber forest tree.</title>
        <authorList>
            <person name="Silva-Junior O.B."/>
            <person name="Grattapaglia D."/>
            <person name="Novaes E."/>
            <person name="Collevatti R.G."/>
        </authorList>
    </citation>
    <scope>NUCLEOTIDE SEQUENCE [LARGE SCALE GENOMIC DNA]</scope>
    <source>
        <strain evidence="2">cv. UFG-1</strain>
    </source>
</reference>
<accession>A0A2G9HMX8</accession>
<evidence type="ECO:0008006" key="3">
    <source>
        <dbReference type="Google" id="ProtNLM"/>
    </source>
</evidence>
<organism evidence="1 2">
    <name type="scientific">Handroanthus impetiginosus</name>
    <dbReference type="NCBI Taxonomy" id="429701"/>
    <lineage>
        <taxon>Eukaryota</taxon>
        <taxon>Viridiplantae</taxon>
        <taxon>Streptophyta</taxon>
        <taxon>Embryophyta</taxon>
        <taxon>Tracheophyta</taxon>
        <taxon>Spermatophyta</taxon>
        <taxon>Magnoliopsida</taxon>
        <taxon>eudicotyledons</taxon>
        <taxon>Gunneridae</taxon>
        <taxon>Pentapetalae</taxon>
        <taxon>asterids</taxon>
        <taxon>lamiids</taxon>
        <taxon>Lamiales</taxon>
        <taxon>Bignoniaceae</taxon>
        <taxon>Crescentiina</taxon>
        <taxon>Tabebuia alliance</taxon>
        <taxon>Handroanthus</taxon>
    </lineage>
</organism>
<evidence type="ECO:0000313" key="1">
    <source>
        <dbReference type="EMBL" id="PIN18886.1"/>
    </source>
</evidence>
<comment type="caution">
    <text evidence="1">The sequence shown here is derived from an EMBL/GenBank/DDBJ whole genome shotgun (WGS) entry which is preliminary data.</text>
</comment>
<name>A0A2G9HMX8_9LAMI</name>
<dbReference type="AlphaFoldDB" id="A0A2G9HMX8"/>
<dbReference type="Proteomes" id="UP000231279">
    <property type="component" value="Unassembled WGS sequence"/>
</dbReference>
<proteinExistence type="predicted"/>
<keyword evidence="2" id="KW-1185">Reference proteome</keyword>
<evidence type="ECO:0000313" key="2">
    <source>
        <dbReference type="Proteomes" id="UP000231279"/>
    </source>
</evidence>
<sequence>MGSPDLPYSAAVHSVNSVEEWTINSEVAVFVKHKAVGFGVIVRDFMGHCISRRAKVSNFILLPEAMEAIVVEEACNLCSSMSWKDSIIEGKCFNVINALLNLEIEYSYIGTIIMNTKRLLDRED</sequence>
<dbReference type="EMBL" id="NKXS01001382">
    <property type="protein sequence ID" value="PIN18886.1"/>
    <property type="molecule type" value="Genomic_DNA"/>
</dbReference>
<protein>
    <recommendedName>
        <fullName evidence="3">RNase H type-1 domain-containing protein</fullName>
    </recommendedName>
</protein>
<gene>
    <name evidence="1" type="ORF">CDL12_08438</name>
</gene>